<dbReference type="STRING" id="1198029.A0A1U7LQW0"/>
<dbReference type="AlphaFoldDB" id="A0A1U7LQW0"/>
<proteinExistence type="predicted"/>
<reference evidence="2 3" key="1">
    <citation type="submission" date="2016-04" db="EMBL/GenBank/DDBJ databases">
        <title>Evolutionary innovation and constraint leading to complex multicellularity in the Ascomycota.</title>
        <authorList>
            <person name="Cisse O."/>
            <person name="Nguyen A."/>
            <person name="Hewitt D.A."/>
            <person name="Jedd G."/>
            <person name="Stajich J.E."/>
        </authorList>
    </citation>
    <scope>NUCLEOTIDE SEQUENCE [LARGE SCALE GENOMIC DNA]</scope>
    <source>
        <strain evidence="2 3">DAH-3</strain>
    </source>
</reference>
<feature type="region of interest" description="Disordered" evidence="1">
    <location>
        <begin position="194"/>
        <end position="214"/>
    </location>
</feature>
<protein>
    <submittedName>
        <fullName evidence="2">Uncharacterized protein</fullName>
    </submittedName>
</protein>
<evidence type="ECO:0000256" key="1">
    <source>
        <dbReference type="SAM" id="MobiDB-lite"/>
    </source>
</evidence>
<feature type="compositionally biased region" description="Basic and acidic residues" evidence="1">
    <location>
        <begin position="249"/>
        <end position="267"/>
    </location>
</feature>
<feature type="compositionally biased region" description="Low complexity" evidence="1">
    <location>
        <begin position="202"/>
        <end position="214"/>
    </location>
</feature>
<dbReference type="EMBL" id="LXFE01000511">
    <property type="protein sequence ID" value="OLL25060.1"/>
    <property type="molecule type" value="Genomic_DNA"/>
</dbReference>
<feature type="region of interest" description="Disordered" evidence="1">
    <location>
        <begin position="237"/>
        <end position="321"/>
    </location>
</feature>
<dbReference type="OrthoDB" id="418495at2759"/>
<keyword evidence="3" id="KW-1185">Reference proteome</keyword>
<name>A0A1U7LQW0_NEOID</name>
<evidence type="ECO:0000313" key="3">
    <source>
        <dbReference type="Proteomes" id="UP000186594"/>
    </source>
</evidence>
<accession>A0A1U7LQW0</accession>
<dbReference type="Proteomes" id="UP000186594">
    <property type="component" value="Unassembled WGS sequence"/>
</dbReference>
<organism evidence="2 3">
    <name type="scientific">Neolecta irregularis (strain DAH-3)</name>
    <dbReference type="NCBI Taxonomy" id="1198029"/>
    <lineage>
        <taxon>Eukaryota</taxon>
        <taxon>Fungi</taxon>
        <taxon>Dikarya</taxon>
        <taxon>Ascomycota</taxon>
        <taxon>Taphrinomycotina</taxon>
        <taxon>Neolectales</taxon>
        <taxon>Neolectaceae</taxon>
        <taxon>Neolecta</taxon>
    </lineage>
</organism>
<comment type="caution">
    <text evidence="2">The sequence shown here is derived from an EMBL/GenBank/DDBJ whole genome shotgun (WGS) entry which is preliminary data.</text>
</comment>
<evidence type="ECO:0000313" key="2">
    <source>
        <dbReference type="EMBL" id="OLL25060.1"/>
    </source>
</evidence>
<sequence length="420" mass="45990">MYALYMRFAVARTGRSAFRLGLCDSPRPAAAVMATASRRLHHADSALFRQFPDGFEIILGRNGHDAVYGLTPGIPPAFRKRDLIPQTPAKAAFPNNINSSSSNIDIKNSNIDIISNNSNIDSDINGIQVPDYPLATPSIILPQIAGFSPSLVYGHSPSPAGTGLDSAIDSPNSSLPEQSYSYTSIASNYSLQAASNGSPQKIRSVSSSSRIPVSRASPIPIPVKMLNRTIPLHLTEKDSVVNDMQPTTSHDRQSSTSRRRSEPDLHVQETIPMMRTVVSQSQTRGRPRPPSPSTACKLSRRISKSIPSFSPRRPKTPTGPPPWLIPQHSPQSHLPPNQQIVPTVARRLEATRIAQMSEDDPTLVRIWDRCMNPMVVQHCIPQPQSKPSTRPLSKETQNQILEKLVSREQVSATSIAVHIL</sequence>
<gene>
    <name evidence="2" type="ORF">NEOLI_002573</name>
</gene>